<dbReference type="EMBL" id="VRTY01000009">
    <property type="protein sequence ID" value="TXK51331.1"/>
    <property type="molecule type" value="Genomic_DNA"/>
</dbReference>
<name>A0A5C8KD33_9BACT</name>
<comment type="caution">
    <text evidence="1">The sequence shown here is derived from an EMBL/GenBank/DDBJ whole genome shotgun (WGS) entry which is preliminary data.</text>
</comment>
<dbReference type="Proteomes" id="UP000321926">
    <property type="component" value="Unassembled WGS sequence"/>
</dbReference>
<organism evidence="1 2">
    <name type="scientific">Pontibacter qinzhouensis</name>
    <dbReference type="NCBI Taxonomy" id="2603253"/>
    <lineage>
        <taxon>Bacteria</taxon>
        <taxon>Pseudomonadati</taxon>
        <taxon>Bacteroidota</taxon>
        <taxon>Cytophagia</taxon>
        <taxon>Cytophagales</taxon>
        <taxon>Hymenobacteraceae</taxon>
        <taxon>Pontibacter</taxon>
    </lineage>
</organism>
<keyword evidence="2" id="KW-1185">Reference proteome</keyword>
<gene>
    <name evidence="1" type="ORF">FVR03_03735</name>
</gene>
<proteinExistence type="predicted"/>
<evidence type="ECO:0000313" key="2">
    <source>
        <dbReference type="Proteomes" id="UP000321926"/>
    </source>
</evidence>
<protein>
    <submittedName>
        <fullName evidence="1">FeoB-associated Cys-rich membrane protein</fullName>
    </submittedName>
</protein>
<evidence type="ECO:0000313" key="1">
    <source>
        <dbReference type="EMBL" id="TXK51331.1"/>
    </source>
</evidence>
<sequence>MQELIILVLFLVAAAYVARLLYRSFSTKGGSCAKGCGSACSTIDFKKIQKELEQKQLAK</sequence>
<reference evidence="1 2" key="1">
    <citation type="submission" date="2019-08" db="EMBL/GenBank/DDBJ databases">
        <authorList>
            <person name="Shi S."/>
        </authorList>
    </citation>
    <scope>NUCLEOTIDE SEQUENCE [LARGE SCALE GENOMIC DNA]</scope>
    <source>
        <strain evidence="1 2">GY10130</strain>
    </source>
</reference>
<accession>A0A5C8KD33</accession>
<dbReference type="Pfam" id="PF12669">
    <property type="entry name" value="FeoB_associated"/>
    <property type="match status" value="1"/>
</dbReference>
<dbReference type="AlphaFoldDB" id="A0A5C8KD33"/>
<dbReference type="RefSeq" id="WP_147920426.1">
    <property type="nucleotide sequence ID" value="NZ_VRTY01000009.1"/>
</dbReference>